<dbReference type="EMBL" id="AP025516">
    <property type="protein sequence ID" value="BDD86275.1"/>
    <property type="molecule type" value="Genomic_DNA"/>
</dbReference>
<dbReference type="NCBIfam" id="NF045664">
    <property type="entry name" value="XdhC_rel_AOR"/>
    <property type="match status" value="1"/>
</dbReference>
<gene>
    <name evidence="3" type="ORF">DPPLL_06400</name>
</gene>
<organism evidence="3 4">
    <name type="scientific">Desulfofustis limnaeus</name>
    <dbReference type="NCBI Taxonomy" id="2740163"/>
    <lineage>
        <taxon>Bacteria</taxon>
        <taxon>Pseudomonadati</taxon>
        <taxon>Thermodesulfobacteriota</taxon>
        <taxon>Desulfobulbia</taxon>
        <taxon>Desulfobulbales</taxon>
        <taxon>Desulfocapsaceae</taxon>
        <taxon>Desulfofustis</taxon>
    </lineage>
</organism>
<protein>
    <recommendedName>
        <fullName evidence="5">XdhC/CoxI family protein</fullName>
    </recommendedName>
</protein>
<feature type="domain" description="XdhC- CoxI" evidence="1">
    <location>
        <begin position="12"/>
        <end position="71"/>
    </location>
</feature>
<name>A0ABM7W619_9BACT</name>
<dbReference type="Proteomes" id="UP000830055">
    <property type="component" value="Chromosome"/>
</dbReference>
<dbReference type="Pfam" id="PF13478">
    <property type="entry name" value="XdhC_C"/>
    <property type="match status" value="1"/>
</dbReference>
<dbReference type="Pfam" id="PF02625">
    <property type="entry name" value="XdhC_CoxI"/>
    <property type="match status" value="1"/>
</dbReference>
<evidence type="ECO:0000313" key="3">
    <source>
        <dbReference type="EMBL" id="BDD86275.1"/>
    </source>
</evidence>
<evidence type="ECO:0000259" key="2">
    <source>
        <dbReference type="Pfam" id="PF13478"/>
    </source>
</evidence>
<evidence type="ECO:0008006" key="5">
    <source>
        <dbReference type="Google" id="ProtNLM"/>
    </source>
</evidence>
<dbReference type="InterPro" id="IPR027051">
    <property type="entry name" value="XdhC_Rossmann_dom"/>
</dbReference>
<dbReference type="InterPro" id="IPR003777">
    <property type="entry name" value="XdhC_CoxI"/>
</dbReference>
<evidence type="ECO:0000313" key="4">
    <source>
        <dbReference type="Proteomes" id="UP000830055"/>
    </source>
</evidence>
<dbReference type="InterPro" id="IPR052698">
    <property type="entry name" value="MoCofactor_Util/Proc"/>
</dbReference>
<evidence type="ECO:0000259" key="1">
    <source>
        <dbReference type="Pfam" id="PF02625"/>
    </source>
</evidence>
<accession>A0ABM7W619</accession>
<keyword evidence="4" id="KW-1185">Reference proteome</keyword>
<dbReference type="RefSeq" id="WP_284153367.1">
    <property type="nucleotide sequence ID" value="NZ_AP025516.1"/>
</dbReference>
<proteinExistence type="predicted"/>
<feature type="domain" description="XdhC Rossmann" evidence="2">
    <location>
        <begin position="190"/>
        <end position="327"/>
    </location>
</feature>
<dbReference type="PANTHER" id="PTHR30388:SF6">
    <property type="entry name" value="XANTHINE DEHYDROGENASE SUBUNIT A-RELATED"/>
    <property type="match status" value="1"/>
</dbReference>
<sequence length="336" mass="35638">MRSIVDDLIAALAQGQDVVLAVVVRSSGSAPRASGARMLVRPDGGLVGSVGGGLLEGACLERAHHILAGDGQYDTLQLHLDNSSAALDGMICGGQVEVLLQRVRPVDAPLFLRLQAACRTGRRPVLLTLLPDETTAPQLVVLDGSAGDDAPADLRDVVMKKCGRLPFLSSYAGRELLVEPLAAPGVVHFAGAGHVALATAKLAHFAGFATVVMDDRDAFANQERFPHAEIRVLPSFDRCFDGLGPDDYAVIVTRGHLYDRQVLTQALRTEAGYIGMIGSRRKRDTIYASLLADGFTVGDLERVHCPIGIAIEAETPEEIGVSIVAELIQARNAGPR</sequence>
<dbReference type="PANTHER" id="PTHR30388">
    <property type="entry name" value="ALDEHYDE OXIDOREDUCTASE MOLYBDENUM COFACTOR ASSEMBLY PROTEIN"/>
    <property type="match status" value="1"/>
</dbReference>
<reference evidence="3 4" key="1">
    <citation type="submission" date="2022-01" db="EMBL/GenBank/DDBJ databases">
        <title>Desulfofustis limnae sp. nov., a novel mesophilic sulfate-reducing bacterium isolated from marsh soil.</title>
        <authorList>
            <person name="Watanabe M."/>
            <person name="Takahashi A."/>
            <person name="Kojima H."/>
            <person name="Fukui M."/>
        </authorList>
    </citation>
    <scope>NUCLEOTIDE SEQUENCE [LARGE SCALE GENOMIC DNA]</scope>
    <source>
        <strain evidence="3 4">PPLL</strain>
    </source>
</reference>
<dbReference type="Gene3D" id="3.40.50.720">
    <property type="entry name" value="NAD(P)-binding Rossmann-like Domain"/>
    <property type="match status" value="1"/>
</dbReference>